<dbReference type="STRING" id="1505087.AYJ54_05865"/>
<gene>
    <name evidence="3" type="ORF">AYJ54_05865</name>
</gene>
<proteinExistence type="inferred from homology"/>
<evidence type="ECO:0000313" key="3">
    <source>
        <dbReference type="EMBL" id="OAF12357.1"/>
    </source>
</evidence>
<dbReference type="EMBL" id="LUUB01000040">
    <property type="protein sequence ID" value="OAF12357.1"/>
    <property type="molecule type" value="Genomic_DNA"/>
</dbReference>
<dbReference type="InterPro" id="IPR008258">
    <property type="entry name" value="Transglycosylase_SLT_dom_1"/>
</dbReference>
<dbReference type="RefSeq" id="WP_063698838.1">
    <property type="nucleotide sequence ID" value="NZ_LUUB01000040.1"/>
</dbReference>
<dbReference type="CDD" id="cd00254">
    <property type="entry name" value="LT-like"/>
    <property type="match status" value="1"/>
</dbReference>
<accession>A0A176Z002</accession>
<name>A0A176Z002_9BRAD</name>
<feature type="domain" description="Transglycosylase SLT" evidence="2">
    <location>
        <begin position="1"/>
        <end position="52"/>
    </location>
</feature>
<keyword evidence="4" id="KW-1185">Reference proteome</keyword>
<evidence type="ECO:0000259" key="2">
    <source>
        <dbReference type="Pfam" id="PF01464"/>
    </source>
</evidence>
<dbReference type="Proteomes" id="UP000076959">
    <property type="component" value="Unassembled WGS sequence"/>
</dbReference>
<dbReference type="Pfam" id="PF01464">
    <property type="entry name" value="SLT"/>
    <property type="match status" value="1"/>
</dbReference>
<dbReference type="AlphaFoldDB" id="A0A176Z002"/>
<reference evidence="3 4" key="1">
    <citation type="submission" date="2016-03" db="EMBL/GenBank/DDBJ databases">
        <title>Draft Genome Sequence of the Strain BR 10245 (Bradyrhizobium sp.) isolated from nodules of Centrolobium paraense.</title>
        <authorList>
            <person name="Simoes-Araujo J.L.Sr."/>
            <person name="Barauna A.C."/>
            <person name="Silva K."/>
            <person name="Zilli J.E."/>
        </authorList>
    </citation>
    <scope>NUCLEOTIDE SEQUENCE [LARGE SCALE GENOMIC DNA]</scope>
    <source>
        <strain evidence="3 4">BR 10245</strain>
    </source>
</reference>
<sequence>MQVESGGDERAMSSRGAMGLMQLMPGTWVALSAHYGLGLDPFDPQNNIMAGRRVPKGDA</sequence>
<comment type="caution">
    <text evidence="3">The sequence shown here is derived from an EMBL/GenBank/DDBJ whole genome shotgun (WGS) entry which is preliminary data.</text>
</comment>
<comment type="similarity">
    <text evidence="1">Belongs to the virb1 family.</text>
</comment>
<protein>
    <recommendedName>
        <fullName evidence="2">Transglycosylase SLT domain-containing protein</fullName>
    </recommendedName>
</protein>
<evidence type="ECO:0000313" key="4">
    <source>
        <dbReference type="Proteomes" id="UP000076959"/>
    </source>
</evidence>
<dbReference type="InterPro" id="IPR023346">
    <property type="entry name" value="Lysozyme-like_dom_sf"/>
</dbReference>
<evidence type="ECO:0000256" key="1">
    <source>
        <dbReference type="ARBA" id="ARBA00009387"/>
    </source>
</evidence>
<dbReference type="Gene3D" id="1.10.530.10">
    <property type="match status" value="1"/>
</dbReference>
<organism evidence="3 4">
    <name type="scientific">Bradyrhizobium centrolobii</name>
    <dbReference type="NCBI Taxonomy" id="1505087"/>
    <lineage>
        <taxon>Bacteria</taxon>
        <taxon>Pseudomonadati</taxon>
        <taxon>Pseudomonadota</taxon>
        <taxon>Alphaproteobacteria</taxon>
        <taxon>Hyphomicrobiales</taxon>
        <taxon>Nitrobacteraceae</taxon>
        <taxon>Bradyrhizobium</taxon>
    </lineage>
</organism>
<dbReference type="SUPFAM" id="SSF53955">
    <property type="entry name" value="Lysozyme-like"/>
    <property type="match status" value="1"/>
</dbReference>